<accession>A0A915YVK6</accession>
<dbReference type="VEuPathDB" id="FungiDB:RhiirFUN_005437"/>
<dbReference type="EMBL" id="CAGKOT010000006">
    <property type="protein sequence ID" value="CAB5346492.1"/>
    <property type="molecule type" value="Genomic_DNA"/>
</dbReference>
<evidence type="ECO:0000313" key="2">
    <source>
        <dbReference type="EMBL" id="CAB5346492.1"/>
    </source>
</evidence>
<comment type="caution">
    <text evidence="2">The sequence shown here is derived from an EMBL/GenBank/DDBJ whole genome shotgun (WGS) entry which is preliminary data.</text>
</comment>
<dbReference type="Proteomes" id="UP000684084">
    <property type="component" value="Unassembled WGS sequence"/>
</dbReference>
<feature type="region of interest" description="Disordered" evidence="1">
    <location>
        <begin position="268"/>
        <end position="287"/>
    </location>
</feature>
<evidence type="ECO:0000313" key="3">
    <source>
        <dbReference type="Proteomes" id="UP000684084"/>
    </source>
</evidence>
<reference evidence="2" key="1">
    <citation type="submission" date="2020-05" db="EMBL/GenBank/DDBJ databases">
        <authorList>
            <person name="Rincon C."/>
            <person name="Sanders R I."/>
            <person name="Robbins C."/>
            <person name="Chaturvedi A."/>
        </authorList>
    </citation>
    <scope>NUCLEOTIDE SEQUENCE</scope>
    <source>
        <strain evidence="2">CHB12</strain>
    </source>
</reference>
<gene>
    <name evidence="2" type="ORF">CHRIB12_LOCUS4221</name>
</gene>
<protein>
    <submittedName>
        <fullName evidence="2">Uncharacterized protein</fullName>
    </submittedName>
</protein>
<organism evidence="2 3">
    <name type="scientific">Rhizophagus irregularis</name>
    <dbReference type="NCBI Taxonomy" id="588596"/>
    <lineage>
        <taxon>Eukaryota</taxon>
        <taxon>Fungi</taxon>
        <taxon>Fungi incertae sedis</taxon>
        <taxon>Mucoromycota</taxon>
        <taxon>Glomeromycotina</taxon>
        <taxon>Glomeromycetes</taxon>
        <taxon>Glomerales</taxon>
        <taxon>Glomeraceae</taxon>
        <taxon>Rhizophagus</taxon>
    </lineage>
</organism>
<dbReference type="AlphaFoldDB" id="A0A915YVK6"/>
<name>A0A915YVK6_9GLOM</name>
<evidence type="ECO:0000256" key="1">
    <source>
        <dbReference type="SAM" id="MobiDB-lite"/>
    </source>
</evidence>
<dbReference type="OrthoDB" id="2311721at2759"/>
<sequence>MQTIEQETQAAHLASDKLRRLNHGKLLFLLGYVEFAGVDNYFYLKKGNYPFTIETSYNDELINLDRNGLNLLMPLHNKLMEQHLSKVPNHHDHSEYYLINIKTGEYIETAYLEIVNLYNTNGLAIFKSYSRPNENNNDPFRPVELNNYKSNNGAPPKSSAKPRKPSRILKDTDRNTPFSEQTRSTKRIRKNIRNAKENIKGIENPYEPLITSPFQNAQPTIMQSYSQNNYIHSLLPISQSIQTPIDSSYVYPTNLPISFPSTTPYYSNSSVQLNNCPPTQNSYSFTP</sequence>
<feature type="region of interest" description="Disordered" evidence="1">
    <location>
        <begin position="135"/>
        <end position="185"/>
    </location>
</feature>
<proteinExistence type="predicted"/>